<accession>A0ABR2FST7</accession>
<evidence type="ECO:0008006" key="5">
    <source>
        <dbReference type="Google" id="ProtNLM"/>
    </source>
</evidence>
<evidence type="ECO:0000256" key="1">
    <source>
        <dbReference type="SAM" id="MobiDB-lite"/>
    </source>
</evidence>
<reference evidence="3 4" key="1">
    <citation type="journal article" date="2024" name="G3 (Bethesda)">
        <title>Genome assembly of Hibiscus sabdariffa L. provides insights into metabolisms of medicinal natural products.</title>
        <authorList>
            <person name="Kim T."/>
        </authorList>
    </citation>
    <scope>NUCLEOTIDE SEQUENCE [LARGE SCALE GENOMIC DNA]</scope>
    <source>
        <strain evidence="3">TK-2024</strain>
        <tissue evidence="3">Old leaves</tissue>
    </source>
</reference>
<evidence type="ECO:0000313" key="3">
    <source>
        <dbReference type="EMBL" id="KAK8587306.1"/>
    </source>
</evidence>
<keyword evidence="2" id="KW-0732">Signal</keyword>
<dbReference type="EMBL" id="JBBPBM010000004">
    <property type="protein sequence ID" value="KAK8587306.1"/>
    <property type="molecule type" value="Genomic_DNA"/>
</dbReference>
<gene>
    <name evidence="3" type="ORF">V6N12_021806</name>
</gene>
<feature type="signal peptide" evidence="2">
    <location>
        <begin position="1"/>
        <end position="26"/>
    </location>
</feature>
<keyword evidence="4" id="KW-1185">Reference proteome</keyword>
<protein>
    <recommendedName>
        <fullName evidence="5">Transmembrane protein</fullName>
    </recommendedName>
</protein>
<comment type="caution">
    <text evidence="3">The sequence shown here is derived from an EMBL/GenBank/DDBJ whole genome shotgun (WGS) entry which is preliminary data.</text>
</comment>
<dbReference type="Proteomes" id="UP001472677">
    <property type="component" value="Unassembled WGS sequence"/>
</dbReference>
<feature type="region of interest" description="Disordered" evidence="1">
    <location>
        <begin position="52"/>
        <end position="81"/>
    </location>
</feature>
<name>A0ABR2FST7_9ROSI</name>
<evidence type="ECO:0000256" key="2">
    <source>
        <dbReference type="SAM" id="SignalP"/>
    </source>
</evidence>
<sequence>MGHRAKTTLLILLLLYLHPFICVVKGLDSSGATSASSAVNEMRKLKLEVDTVKDYSPAMPNPKHDPPPSEKSGTSIRSGGG</sequence>
<feature type="compositionally biased region" description="Polar residues" evidence="1">
    <location>
        <begin position="71"/>
        <end position="81"/>
    </location>
</feature>
<organism evidence="3 4">
    <name type="scientific">Hibiscus sabdariffa</name>
    <name type="common">roselle</name>
    <dbReference type="NCBI Taxonomy" id="183260"/>
    <lineage>
        <taxon>Eukaryota</taxon>
        <taxon>Viridiplantae</taxon>
        <taxon>Streptophyta</taxon>
        <taxon>Embryophyta</taxon>
        <taxon>Tracheophyta</taxon>
        <taxon>Spermatophyta</taxon>
        <taxon>Magnoliopsida</taxon>
        <taxon>eudicotyledons</taxon>
        <taxon>Gunneridae</taxon>
        <taxon>Pentapetalae</taxon>
        <taxon>rosids</taxon>
        <taxon>malvids</taxon>
        <taxon>Malvales</taxon>
        <taxon>Malvaceae</taxon>
        <taxon>Malvoideae</taxon>
        <taxon>Hibiscus</taxon>
    </lineage>
</organism>
<feature type="chain" id="PRO_5045521957" description="Transmembrane protein" evidence="2">
    <location>
        <begin position="27"/>
        <end position="81"/>
    </location>
</feature>
<proteinExistence type="predicted"/>
<evidence type="ECO:0000313" key="4">
    <source>
        <dbReference type="Proteomes" id="UP001472677"/>
    </source>
</evidence>